<keyword evidence="3" id="KW-1185">Reference proteome</keyword>
<sequence length="298" mass="32089">MATISANGLALEYESLGNPSHPPVVLVMGLAMQLIYWPDAFCRMLVERGFHVVRFDNRDAGLSTMLDHLGTPNITLEAMKYAMHLPMKAPYYIDDMAKDTVALMDALGLGRAHVVGVSMGGMIAQNVAALFPDRVASLTSIMSTTGRRSLPSPTWRARRALLRPPAKAGDFEGAVRGLMFRLRTIGSRTYPTPEADLRDICERHVRRSYHPNGVTRQLIAIAASGDRSRVVAKIKAPTLVVHGTEDPLIPPLHGVETARVVTAGGGNATLNLVKGMGHDMPAPLLAGIAGQVASHFSN</sequence>
<keyword evidence="2" id="KW-0378">Hydrolase</keyword>
<protein>
    <submittedName>
        <fullName evidence="2">Aclacinomycin methylesterase RdmC</fullName>
        <ecNumber evidence="2">3.1.1.95</ecNumber>
    </submittedName>
</protein>
<dbReference type="SUPFAM" id="SSF53474">
    <property type="entry name" value="alpha/beta-Hydrolases"/>
    <property type="match status" value="1"/>
</dbReference>
<evidence type="ECO:0000313" key="3">
    <source>
        <dbReference type="Proteomes" id="UP000503096"/>
    </source>
</evidence>
<dbReference type="EMBL" id="CP053073">
    <property type="protein sequence ID" value="QJR14349.1"/>
    <property type="molecule type" value="Genomic_DNA"/>
</dbReference>
<dbReference type="Gene3D" id="3.40.50.1820">
    <property type="entry name" value="alpha/beta hydrolase"/>
    <property type="match status" value="1"/>
</dbReference>
<proteinExistence type="predicted"/>
<accession>A0A6M4H447</accession>
<dbReference type="Proteomes" id="UP000503096">
    <property type="component" value="Chromosome"/>
</dbReference>
<dbReference type="GO" id="GO:0102530">
    <property type="term" value="F:aclacinomycin T methylesterase activity"/>
    <property type="evidence" value="ECO:0007669"/>
    <property type="project" value="UniProtKB-EC"/>
</dbReference>
<dbReference type="PANTHER" id="PTHR43433">
    <property type="entry name" value="HYDROLASE, ALPHA/BETA FOLD FAMILY PROTEIN"/>
    <property type="match status" value="1"/>
</dbReference>
<dbReference type="InParanoid" id="A0A6M4H447"/>
<evidence type="ECO:0000313" key="2">
    <source>
        <dbReference type="EMBL" id="QJR14349.1"/>
    </source>
</evidence>
<evidence type="ECO:0000259" key="1">
    <source>
        <dbReference type="Pfam" id="PF00561"/>
    </source>
</evidence>
<reference evidence="2 3" key="1">
    <citation type="submission" date="2020-04" db="EMBL/GenBank/DDBJ databases">
        <title>Usitatibacter rugosus gen. nov., sp. nov. and Usitatibacter palustris sp. nov., novel members of Usitatibacteraceae fam. nov. within the order Nitrosomonadales isolated from soil.</title>
        <authorList>
            <person name="Huber K.J."/>
            <person name="Neumann-Schaal M."/>
            <person name="Geppert A."/>
            <person name="Luckner M."/>
            <person name="Wanner G."/>
            <person name="Overmann J."/>
        </authorList>
    </citation>
    <scope>NUCLEOTIDE SEQUENCE [LARGE SCALE GENOMIC DNA]</scope>
    <source>
        <strain evidence="2 3">Swamp67</strain>
    </source>
</reference>
<dbReference type="GO" id="GO:0004806">
    <property type="term" value="F:triacylglycerol lipase activity"/>
    <property type="evidence" value="ECO:0007669"/>
    <property type="project" value="TreeGrafter"/>
</dbReference>
<dbReference type="RefSeq" id="WP_212758228.1">
    <property type="nucleotide sequence ID" value="NZ_CP053073.1"/>
</dbReference>
<gene>
    <name evidence="2" type="primary">rdmC</name>
    <name evidence="2" type="ORF">DSM104440_01145</name>
</gene>
<dbReference type="KEGG" id="upl:DSM104440_01145"/>
<dbReference type="EC" id="3.1.1.95" evidence="2"/>
<dbReference type="GO" id="GO:0046503">
    <property type="term" value="P:glycerolipid catabolic process"/>
    <property type="evidence" value="ECO:0007669"/>
    <property type="project" value="TreeGrafter"/>
</dbReference>
<dbReference type="InterPro" id="IPR000073">
    <property type="entry name" value="AB_hydrolase_1"/>
</dbReference>
<dbReference type="PANTHER" id="PTHR43433:SF5">
    <property type="entry name" value="AB HYDROLASE-1 DOMAIN-CONTAINING PROTEIN"/>
    <property type="match status" value="1"/>
</dbReference>
<dbReference type="InterPro" id="IPR029058">
    <property type="entry name" value="AB_hydrolase_fold"/>
</dbReference>
<organism evidence="2 3">
    <name type="scientific">Usitatibacter palustris</name>
    <dbReference type="NCBI Taxonomy" id="2732487"/>
    <lineage>
        <taxon>Bacteria</taxon>
        <taxon>Pseudomonadati</taxon>
        <taxon>Pseudomonadota</taxon>
        <taxon>Betaproteobacteria</taxon>
        <taxon>Nitrosomonadales</taxon>
        <taxon>Usitatibacteraceae</taxon>
        <taxon>Usitatibacter</taxon>
    </lineage>
</organism>
<dbReference type="AlphaFoldDB" id="A0A6M4H447"/>
<dbReference type="Pfam" id="PF00561">
    <property type="entry name" value="Abhydrolase_1"/>
    <property type="match status" value="1"/>
</dbReference>
<dbReference type="InterPro" id="IPR050471">
    <property type="entry name" value="AB_hydrolase"/>
</dbReference>
<feature type="domain" description="AB hydrolase-1" evidence="1">
    <location>
        <begin position="22"/>
        <end position="256"/>
    </location>
</feature>
<name>A0A6M4H447_9PROT</name>